<gene>
    <name evidence="1" type="ORF">B456_013G159100</name>
</gene>
<reference evidence="1 2" key="1">
    <citation type="journal article" date="2012" name="Nature">
        <title>Repeated polyploidization of Gossypium genomes and the evolution of spinnable cotton fibres.</title>
        <authorList>
            <person name="Paterson A.H."/>
            <person name="Wendel J.F."/>
            <person name="Gundlach H."/>
            <person name="Guo H."/>
            <person name="Jenkins J."/>
            <person name="Jin D."/>
            <person name="Llewellyn D."/>
            <person name="Showmaker K.C."/>
            <person name="Shu S."/>
            <person name="Udall J."/>
            <person name="Yoo M.J."/>
            <person name="Byers R."/>
            <person name="Chen W."/>
            <person name="Doron-Faigenboim A."/>
            <person name="Duke M.V."/>
            <person name="Gong L."/>
            <person name="Grimwood J."/>
            <person name="Grover C."/>
            <person name="Grupp K."/>
            <person name="Hu G."/>
            <person name="Lee T.H."/>
            <person name="Li J."/>
            <person name="Lin L."/>
            <person name="Liu T."/>
            <person name="Marler B.S."/>
            <person name="Page J.T."/>
            <person name="Roberts A.W."/>
            <person name="Romanel E."/>
            <person name="Sanders W.S."/>
            <person name="Szadkowski E."/>
            <person name="Tan X."/>
            <person name="Tang H."/>
            <person name="Xu C."/>
            <person name="Wang J."/>
            <person name="Wang Z."/>
            <person name="Zhang D."/>
            <person name="Zhang L."/>
            <person name="Ashrafi H."/>
            <person name="Bedon F."/>
            <person name="Bowers J.E."/>
            <person name="Brubaker C.L."/>
            <person name="Chee P.W."/>
            <person name="Das S."/>
            <person name="Gingle A.R."/>
            <person name="Haigler C.H."/>
            <person name="Harker D."/>
            <person name="Hoffmann L.V."/>
            <person name="Hovav R."/>
            <person name="Jones D.C."/>
            <person name="Lemke C."/>
            <person name="Mansoor S."/>
            <person name="ur Rahman M."/>
            <person name="Rainville L.N."/>
            <person name="Rambani A."/>
            <person name="Reddy U.K."/>
            <person name="Rong J.K."/>
            <person name="Saranga Y."/>
            <person name="Scheffler B.E."/>
            <person name="Scheffler J.A."/>
            <person name="Stelly D.M."/>
            <person name="Triplett B.A."/>
            <person name="Van Deynze A."/>
            <person name="Vaslin M.F."/>
            <person name="Waghmare V.N."/>
            <person name="Walford S.A."/>
            <person name="Wright R.J."/>
            <person name="Zaki E.A."/>
            <person name="Zhang T."/>
            <person name="Dennis E.S."/>
            <person name="Mayer K.F."/>
            <person name="Peterson D.G."/>
            <person name="Rokhsar D.S."/>
            <person name="Wang X."/>
            <person name="Schmutz J."/>
        </authorList>
    </citation>
    <scope>NUCLEOTIDE SEQUENCE [LARGE SCALE GENOMIC DNA]</scope>
</reference>
<proteinExistence type="predicted"/>
<evidence type="ECO:0000313" key="1">
    <source>
        <dbReference type="EMBL" id="KJB81725.1"/>
    </source>
</evidence>
<dbReference type="Proteomes" id="UP000032304">
    <property type="component" value="Chromosome 13"/>
</dbReference>
<dbReference type="EMBL" id="CM001752">
    <property type="protein sequence ID" value="KJB81725.1"/>
    <property type="molecule type" value="Genomic_DNA"/>
</dbReference>
<protein>
    <submittedName>
        <fullName evidence="1">Uncharacterized protein</fullName>
    </submittedName>
</protein>
<evidence type="ECO:0000313" key="2">
    <source>
        <dbReference type="Proteomes" id="UP000032304"/>
    </source>
</evidence>
<organism evidence="1 2">
    <name type="scientific">Gossypium raimondii</name>
    <name type="common">Peruvian cotton</name>
    <name type="synonym">Gossypium klotzschianum subsp. raimondii</name>
    <dbReference type="NCBI Taxonomy" id="29730"/>
    <lineage>
        <taxon>Eukaryota</taxon>
        <taxon>Viridiplantae</taxon>
        <taxon>Streptophyta</taxon>
        <taxon>Embryophyta</taxon>
        <taxon>Tracheophyta</taxon>
        <taxon>Spermatophyta</taxon>
        <taxon>Magnoliopsida</taxon>
        <taxon>eudicotyledons</taxon>
        <taxon>Gunneridae</taxon>
        <taxon>Pentapetalae</taxon>
        <taxon>rosids</taxon>
        <taxon>malvids</taxon>
        <taxon>Malvales</taxon>
        <taxon>Malvaceae</taxon>
        <taxon>Malvoideae</taxon>
        <taxon>Gossypium</taxon>
    </lineage>
</organism>
<sequence>MLFTCRRLPSWTSTSVPKDILLAKDLRGSVVGSTESRLGICGAYTSLHLAYAGQPYAFPTTLDNYVVRPMEHNWQKVNYMIDSTFSFHIKQICTAWGRKIFQFLNGLTLSFLNTQANSLYKAKIRNYLIIIYE</sequence>
<dbReference type="Gramene" id="KJB81725">
    <property type="protein sequence ID" value="KJB81725"/>
    <property type="gene ID" value="B456_013G159100"/>
</dbReference>
<name>A0A0D2W6I2_GOSRA</name>
<accession>A0A0D2W6I2</accession>
<dbReference type="AlphaFoldDB" id="A0A0D2W6I2"/>
<keyword evidence="2" id="KW-1185">Reference proteome</keyword>